<dbReference type="Pfam" id="PF13202">
    <property type="entry name" value="EF-hand_5"/>
    <property type="match status" value="2"/>
</dbReference>
<evidence type="ECO:0000313" key="4">
    <source>
        <dbReference type="Proteomes" id="UP000008850"/>
    </source>
</evidence>
<dbReference type="InterPro" id="IPR011992">
    <property type="entry name" value="EF-hand-dom_pair"/>
</dbReference>
<organism evidence="3 4">
    <name type="scientific">Pelagibacterium halotolerans (strain DSM 22347 / JCM 15775 / CGMCC 1.7692 / B2)</name>
    <dbReference type="NCBI Taxonomy" id="1082931"/>
    <lineage>
        <taxon>Bacteria</taxon>
        <taxon>Pseudomonadati</taxon>
        <taxon>Pseudomonadota</taxon>
        <taxon>Alphaproteobacteria</taxon>
        <taxon>Hyphomicrobiales</taxon>
        <taxon>Devosiaceae</taxon>
        <taxon>Pelagibacterium</taxon>
    </lineage>
</organism>
<protein>
    <recommendedName>
        <fullName evidence="2">EF-hand domain-containing protein</fullName>
    </recommendedName>
</protein>
<feature type="signal peptide" evidence="1">
    <location>
        <begin position="1"/>
        <end position="27"/>
    </location>
</feature>
<proteinExistence type="predicted"/>
<dbReference type="InterPro" id="IPR002048">
    <property type="entry name" value="EF_hand_dom"/>
</dbReference>
<dbReference type="InterPro" id="IPR018247">
    <property type="entry name" value="EF_Hand_1_Ca_BS"/>
</dbReference>
<dbReference type="HOGENOM" id="CLU_182254_1_0_5"/>
<evidence type="ECO:0000259" key="2">
    <source>
        <dbReference type="PROSITE" id="PS50222"/>
    </source>
</evidence>
<reference evidence="3 4" key="1">
    <citation type="journal article" date="2012" name="J. Bacteriol.">
        <title>Complete genome sequence of Pelagibacterium halotolerans B2T.</title>
        <authorList>
            <person name="Huo Y.Y."/>
            <person name="Cheng H."/>
            <person name="Han X.F."/>
            <person name="Jiang X.W."/>
            <person name="Sun C."/>
            <person name="Zhang X.Q."/>
            <person name="Zhu X.F."/>
            <person name="Liu Y.F."/>
            <person name="Li P.F."/>
            <person name="Ni P.X."/>
            <person name="Wu M."/>
        </authorList>
    </citation>
    <scope>NUCLEOTIDE SEQUENCE [LARGE SCALE GENOMIC DNA]</scope>
    <source>
        <strain evidence="4">DSM 22347 / JCM 15775 / CGMCC 1.7692 / B2</strain>
    </source>
</reference>
<dbReference type="GO" id="GO:0005509">
    <property type="term" value="F:calcium ion binding"/>
    <property type="evidence" value="ECO:0007669"/>
    <property type="project" value="InterPro"/>
</dbReference>
<gene>
    <name evidence="3" type="ordered locus">KKY_1796</name>
</gene>
<feature type="chain" id="PRO_5003467669" description="EF-hand domain-containing protein" evidence="1">
    <location>
        <begin position="28"/>
        <end position="105"/>
    </location>
</feature>
<dbReference type="AlphaFoldDB" id="G4RDK7"/>
<feature type="domain" description="EF-hand" evidence="2">
    <location>
        <begin position="60"/>
        <end position="86"/>
    </location>
</feature>
<dbReference type="Gene3D" id="1.10.238.10">
    <property type="entry name" value="EF-hand"/>
    <property type="match status" value="1"/>
</dbReference>
<dbReference type="eggNOG" id="ENOG50301X7">
    <property type="taxonomic scope" value="Bacteria"/>
</dbReference>
<dbReference type="Proteomes" id="UP000008850">
    <property type="component" value="Chromosome"/>
</dbReference>
<dbReference type="SUPFAM" id="SSF47473">
    <property type="entry name" value="EF-hand"/>
    <property type="match status" value="1"/>
</dbReference>
<keyword evidence="1" id="KW-0732">Signal</keyword>
<evidence type="ECO:0000256" key="1">
    <source>
        <dbReference type="SAM" id="SignalP"/>
    </source>
</evidence>
<keyword evidence="4" id="KW-1185">Reference proteome</keyword>
<evidence type="ECO:0000313" key="3">
    <source>
        <dbReference type="EMBL" id="AEQ51808.1"/>
    </source>
</evidence>
<dbReference type="CDD" id="cd00051">
    <property type="entry name" value="EFh"/>
    <property type="match status" value="1"/>
</dbReference>
<dbReference type="STRING" id="1082931.KKY_1796"/>
<dbReference type="KEGG" id="phl:KKY_1796"/>
<dbReference type="PROSITE" id="PS00018">
    <property type="entry name" value="EF_HAND_1"/>
    <property type="match status" value="2"/>
</dbReference>
<accession>G4RDK7</accession>
<dbReference type="PROSITE" id="PS50222">
    <property type="entry name" value="EF_HAND_2"/>
    <property type="match status" value="2"/>
</dbReference>
<feature type="domain" description="EF-hand" evidence="2">
    <location>
        <begin position="32"/>
        <end position="58"/>
    </location>
</feature>
<dbReference type="EMBL" id="CP003075">
    <property type="protein sequence ID" value="AEQ51808.1"/>
    <property type="molecule type" value="Genomic_DNA"/>
</dbReference>
<name>G4RDK7_PELHB</name>
<sequence length="105" mass="10598">MEHNPMNKTVLSLAALIGLSATGGALAQGLDFNSLDANADGAISMEELQVAIPDLTPESFAMLDTDADGALSSEEFAALIPATEAPANTMEAPAVDGAVEAPLAQ</sequence>